<keyword evidence="1" id="KW-1133">Transmembrane helix</keyword>
<organism evidence="3 4">
    <name type="scientific">Macrolepiota fuliginosa MF-IS2</name>
    <dbReference type="NCBI Taxonomy" id="1400762"/>
    <lineage>
        <taxon>Eukaryota</taxon>
        <taxon>Fungi</taxon>
        <taxon>Dikarya</taxon>
        <taxon>Basidiomycota</taxon>
        <taxon>Agaricomycotina</taxon>
        <taxon>Agaricomycetes</taxon>
        <taxon>Agaricomycetidae</taxon>
        <taxon>Agaricales</taxon>
        <taxon>Agaricineae</taxon>
        <taxon>Agaricaceae</taxon>
        <taxon>Macrolepiota</taxon>
    </lineage>
</organism>
<evidence type="ECO:0000256" key="1">
    <source>
        <dbReference type="SAM" id="Phobius"/>
    </source>
</evidence>
<reference evidence="3" key="1">
    <citation type="submission" date="2020-11" db="EMBL/GenBank/DDBJ databases">
        <authorList>
            <consortium name="DOE Joint Genome Institute"/>
            <person name="Ahrendt S."/>
            <person name="Riley R."/>
            <person name="Andreopoulos W."/>
            <person name="Labutti K."/>
            <person name="Pangilinan J."/>
            <person name="Ruiz-Duenas F.J."/>
            <person name="Barrasa J.M."/>
            <person name="Sanchez-Garcia M."/>
            <person name="Camarero S."/>
            <person name="Miyauchi S."/>
            <person name="Serrano A."/>
            <person name="Linde D."/>
            <person name="Babiker R."/>
            <person name="Drula E."/>
            <person name="Ayuso-Fernandez I."/>
            <person name="Pacheco R."/>
            <person name="Padilla G."/>
            <person name="Ferreira P."/>
            <person name="Barriuso J."/>
            <person name="Kellner H."/>
            <person name="Castanera R."/>
            <person name="Alfaro M."/>
            <person name="Ramirez L."/>
            <person name="Pisabarro A.G."/>
            <person name="Kuo A."/>
            <person name="Tritt A."/>
            <person name="Lipzen A."/>
            <person name="He G."/>
            <person name="Yan M."/>
            <person name="Ng V."/>
            <person name="Cullen D."/>
            <person name="Martin F."/>
            <person name="Rosso M.-N."/>
            <person name="Henrissat B."/>
            <person name="Hibbett D."/>
            <person name="Martinez A.T."/>
            <person name="Grigoriev I.V."/>
        </authorList>
    </citation>
    <scope>NUCLEOTIDE SEQUENCE</scope>
    <source>
        <strain evidence="3">MF-IS2</strain>
    </source>
</reference>
<dbReference type="Proteomes" id="UP000807342">
    <property type="component" value="Unassembled WGS sequence"/>
</dbReference>
<accession>A0A9P6BXX0</accession>
<evidence type="ECO:0000313" key="4">
    <source>
        <dbReference type="Proteomes" id="UP000807342"/>
    </source>
</evidence>
<keyword evidence="1" id="KW-0812">Transmembrane</keyword>
<sequence>MGFKLLCFVVFPLLSPVVAAIDRVPNQDSRPIIIRNCYTDSAIVDCECTPCIPPPSPSRINLGEDGRLPPTPATILDVYFPLRLFALAPAVPLPRLPQPPSDSFQAAITLLLRLPVLLAQTIVILLLRFLILTQEFIALMIRLLLVYLVTNVLPLRLPLRLPLLVLVMITIAISLHPDLWYPVPPAIVLPVL</sequence>
<evidence type="ECO:0000313" key="3">
    <source>
        <dbReference type="EMBL" id="KAF9443557.1"/>
    </source>
</evidence>
<feature type="chain" id="PRO_5040180811" evidence="2">
    <location>
        <begin position="21"/>
        <end position="192"/>
    </location>
</feature>
<gene>
    <name evidence="3" type="ORF">P691DRAFT_405833</name>
</gene>
<evidence type="ECO:0000256" key="2">
    <source>
        <dbReference type="SAM" id="SignalP"/>
    </source>
</evidence>
<feature type="transmembrane region" description="Helical" evidence="1">
    <location>
        <begin position="108"/>
        <end position="130"/>
    </location>
</feature>
<keyword evidence="2" id="KW-0732">Signal</keyword>
<dbReference type="AlphaFoldDB" id="A0A9P6BXX0"/>
<dbReference type="EMBL" id="MU151460">
    <property type="protein sequence ID" value="KAF9443557.1"/>
    <property type="molecule type" value="Genomic_DNA"/>
</dbReference>
<proteinExistence type="predicted"/>
<keyword evidence="1" id="KW-0472">Membrane</keyword>
<feature type="transmembrane region" description="Helical" evidence="1">
    <location>
        <begin position="161"/>
        <end position="183"/>
    </location>
</feature>
<keyword evidence="4" id="KW-1185">Reference proteome</keyword>
<comment type="caution">
    <text evidence="3">The sequence shown here is derived from an EMBL/GenBank/DDBJ whole genome shotgun (WGS) entry which is preliminary data.</text>
</comment>
<feature type="signal peptide" evidence="2">
    <location>
        <begin position="1"/>
        <end position="20"/>
    </location>
</feature>
<protein>
    <submittedName>
        <fullName evidence="3">Uncharacterized protein</fullName>
    </submittedName>
</protein>
<name>A0A9P6BXX0_9AGAR</name>
<feature type="transmembrane region" description="Helical" evidence="1">
    <location>
        <begin position="136"/>
        <end position="154"/>
    </location>
</feature>